<dbReference type="Pfam" id="PF01695">
    <property type="entry name" value="IstB_IS21"/>
    <property type="match status" value="1"/>
</dbReference>
<dbReference type="AlphaFoldDB" id="A0A0K1ESI8"/>
<dbReference type="Proteomes" id="UP000067626">
    <property type="component" value="Chromosome"/>
</dbReference>
<dbReference type="RefSeq" id="WP_050435015.1">
    <property type="nucleotide sequence ID" value="NZ_CP012159.1"/>
</dbReference>
<dbReference type="GO" id="GO:0005524">
    <property type="term" value="F:ATP binding"/>
    <property type="evidence" value="ECO:0007669"/>
    <property type="project" value="InterPro"/>
</dbReference>
<keyword evidence="3" id="KW-1185">Reference proteome</keyword>
<reference evidence="2 3" key="1">
    <citation type="submission" date="2015-07" db="EMBL/GenBank/DDBJ databases">
        <title>Genome analysis of myxobacterium Chondromyces crocatus Cm c5 reveals a high potential for natural compound synthesis and the genetic basis for the loss of fruiting body formation.</title>
        <authorList>
            <person name="Zaburannyi N."/>
            <person name="Bunk B."/>
            <person name="Maier J."/>
            <person name="Overmann J."/>
            <person name="Mueller R."/>
        </authorList>
    </citation>
    <scope>NUCLEOTIDE SEQUENCE [LARGE SCALE GENOMIC DNA]</scope>
    <source>
        <strain evidence="2 3">Cm c5</strain>
    </source>
</reference>
<evidence type="ECO:0000313" key="2">
    <source>
        <dbReference type="EMBL" id="AKT43568.1"/>
    </source>
</evidence>
<organism evidence="2 3">
    <name type="scientific">Chondromyces crocatus</name>
    <dbReference type="NCBI Taxonomy" id="52"/>
    <lineage>
        <taxon>Bacteria</taxon>
        <taxon>Pseudomonadati</taxon>
        <taxon>Myxococcota</taxon>
        <taxon>Polyangia</taxon>
        <taxon>Polyangiales</taxon>
        <taxon>Polyangiaceae</taxon>
        <taxon>Chondromyces</taxon>
    </lineage>
</organism>
<evidence type="ECO:0000259" key="1">
    <source>
        <dbReference type="Pfam" id="PF01695"/>
    </source>
</evidence>
<proteinExistence type="predicted"/>
<protein>
    <recommendedName>
        <fullName evidence="1">IstB-like ATP-binding domain-containing protein</fullName>
    </recommendedName>
</protein>
<dbReference type="InterPro" id="IPR002611">
    <property type="entry name" value="IstB_ATP-bd"/>
</dbReference>
<dbReference type="EMBL" id="CP012159">
    <property type="protein sequence ID" value="AKT43568.1"/>
    <property type="molecule type" value="Genomic_DNA"/>
</dbReference>
<evidence type="ECO:0000313" key="3">
    <source>
        <dbReference type="Proteomes" id="UP000067626"/>
    </source>
</evidence>
<dbReference type="KEGG" id="ccro:CMC5_078000"/>
<accession>A0A0K1ESI8</accession>
<feature type="domain" description="IstB-like ATP-binding" evidence="1">
    <location>
        <begin position="8"/>
        <end position="78"/>
    </location>
</feature>
<sequence length="113" mass="12942">MTELFAALERLGIRAGREAIEPLLTHAQKSKLSPAQLLEALVDLEQRERDARNLARRTKMATLGSISPLDRFDWLSSSAREFVRLLQKHTCCHGLCFDRRVYLLCDITNNRTC</sequence>
<name>A0A0K1ESI8_CHOCO</name>
<dbReference type="STRING" id="52.CMC5_078000"/>
<gene>
    <name evidence="2" type="ORF">CMC5_078000</name>
</gene>